<comment type="caution">
    <text evidence="4">The sequence shown here is derived from an EMBL/GenBank/DDBJ whole genome shotgun (WGS) entry which is preliminary data.</text>
</comment>
<name>A0AAW1NLD5_9CHLO</name>
<evidence type="ECO:0000256" key="2">
    <source>
        <dbReference type="SAM" id="SignalP"/>
    </source>
</evidence>
<evidence type="ECO:0000256" key="1">
    <source>
        <dbReference type="SAM" id="MobiDB-lite"/>
    </source>
</evidence>
<organism evidence="4 5">
    <name type="scientific">Symbiochloris irregularis</name>
    <dbReference type="NCBI Taxonomy" id="706552"/>
    <lineage>
        <taxon>Eukaryota</taxon>
        <taxon>Viridiplantae</taxon>
        <taxon>Chlorophyta</taxon>
        <taxon>core chlorophytes</taxon>
        <taxon>Trebouxiophyceae</taxon>
        <taxon>Trebouxiales</taxon>
        <taxon>Trebouxiaceae</taxon>
        <taxon>Symbiochloris</taxon>
    </lineage>
</organism>
<reference evidence="4 5" key="1">
    <citation type="journal article" date="2024" name="Nat. Commun.">
        <title>Phylogenomics reveals the evolutionary origins of lichenization in chlorophyte algae.</title>
        <authorList>
            <person name="Puginier C."/>
            <person name="Libourel C."/>
            <person name="Otte J."/>
            <person name="Skaloud P."/>
            <person name="Haon M."/>
            <person name="Grisel S."/>
            <person name="Petersen M."/>
            <person name="Berrin J.G."/>
            <person name="Delaux P.M."/>
            <person name="Dal Grande F."/>
            <person name="Keller J."/>
        </authorList>
    </citation>
    <scope>NUCLEOTIDE SEQUENCE [LARGE SCALE GENOMIC DNA]</scope>
    <source>
        <strain evidence="4 5">SAG 2036</strain>
    </source>
</reference>
<feature type="region of interest" description="Disordered" evidence="1">
    <location>
        <begin position="246"/>
        <end position="268"/>
    </location>
</feature>
<accession>A0AAW1NLD5</accession>
<dbReference type="InterPro" id="IPR000782">
    <property type="entry name" value="FAS1_domain"/>
</dbReference>
<feature type="compositionally biased region" description="Low complexity" evidence="1">
    <location>
        <begin position="250"/>
        <end position="268"/>
    </location>
</feature>
<gene>
    <name evidence="4" type="ORF">WJX73_001347</name>
</gene>
<dbReference type="Pfam" id="PF02469">
    <property type="entry name" value="Fasciclin"/>
    <property type="match status" value="1"/>
</dbReference>
<dbReference type="AlphaFoldDB" id="A0AAW1NLD5"/>
<evidence type="ECO:0000313" key="5">
    <source>
        <dbReference type="Proteomes" id="UP001465755"/>
    </source>
</evidence>
<evidence type="ECO:0000313" key="4">
    <source>
        <dbReference type="EMBL" id="KAK9790550.1"/>
    </source>
</evidence>
<dbReference type="SMART" id="SM00554">
    <property type="entry name" value="FAS1"/>
    <property type="match status" value="1"/>
</dbReference>
<feature type="signal peptide" evidence="2">
    <location>
        <begin position="1"/>
        <end position="23"/>
    </location>
</feature>
<feature type="chain" id="PRO_5043889660" description="FAS1 domain-containing protein" evidence="2">
    <location>
        <begin position="24"/>
        <end position="268"/>
    </location>
</feature>
<dbReference type="EMBL" id="JALJOQ010000190">
    <property type="protein sequence ID" value="KAK9790550.1"/>
    <property type="molecule type" value="Genomic_DNA"/>
</dbReference>
<dbReference type="SUPFAM" id="SSF82153">
    <property type="entry name" value="FAS1 domain"/>
    <property type="match status" value="1"/>
</dbReference>
<evidence type="ECO:0000259" key="3">
    <source>
        <dbReference type="PROSITE" id="PS50213"/>
    </source>
</evidence>
<sequence>MMAYTGVWAVLVAACLLTGSCNAQTLAQSIQSARDQGSGLGTYTAPVAKYFSDTNASTFSIFWLAIEAANIAQSINNPDLAVTIFAPTNAAWLKRLPSITQPNGIQPSDLFTVGKSDALRGIVQYHILSTVIPSAKYVKGALSTSSNLCSNAKDLKAVQSGGSIMLESAGGTQAYILDKGVKLGNNATKTYSTIYPIDDLLLPDVVTVPLNVALEKNGATQQQLVAAVQGDAAAIDALNSDSAAASPLIAQPASPTESPSASALNAGR</sequence>
<dbReference type="PROSITE" id="PS50213">
    <property type="entry name" value="FAS1"/>
    <property type="match status" value="1"/>
</dbReference>
<dbReference type="Proteomes" id="UP001465755">
    <property type="component" value="Unassembled WGS sequence"/>
</dbReference>
<keyword evidence="2" id="KW-0732">Signal</keyword>
<feature type="domain" description="FAS1" evidence="3">
    <location>
        <begin position="46"/>
        <end position="201"/>
    </location>
</feature>
<proteinExistence type="predicted"/>
<protein>
    <recommendedName>
        <fullName evidence="3">FAS1 domain-containing protein</fullName>
    </recommendedName>
</protein>
<keyword evidence="5" id="KW-1185">Reference proteome</keyword>
<dbReference type="InterPro" id="IPR036378">
    <property type="entry name" value="FAS1_dom_sf"/>
</dbReference>
<dbReference type="Gene3D" id="2.30.180.10">
    <property type="entry name" value="FAS1 domain"/>
    <property type="match status" value="1"/>
</dbReference>